<evidence type="ECO:0000256" key="4">
    <source>
        <dbReference type="ARBA" id="ARBA00022475"/>
    </source>
</evidence>
<dbReference type="NCBIfam" id="TIGR01726">
    <property type="entry name" value="HEQRo_perm_3TM"/>
    <property type="match status" value="1"/>
</dbReference>
<dbReference type="GO" id="GO:0022857">
    <property type="term" value="F:transmembrane transporter activity"/>
    <property type="evidence" value="ECO:0007669"/>
    <property type="project" value="InterPro"/>
</dbReference>
<comment type="subunit">
    <text evidence="10">The complex is composed of two ATP-binding proteins (GltL), two transmembrane proteins (GltJ and GltK) and a solute-binding protein (GltI).</text>
</comment>
<dbReference type="PROSITE" id="PS50928">
    <property type="entry name" value="ABC_TM1"/>
    <property type="match status" value="1"/>
</dbReference>
<evidence type="ECO:0000256" key="7">
    <source>
        <dbReference type="ARBA" id="ARBA00022989"/>
    </source>
</evidence>
<feature type="domain" description="ABC transmembrane type-1" evidence="13">
    <location>
        <begin position="70"/>
        <end position="277"/>
    </location>
</feature>
<feature type="transmembrane region" description="Helical" evidence="12">
    <location>
        <begin position="258"/>
        <end position="280"/>
    </location>
</feature>
<keyword evidence="7 12" id="KW-1133">Transmembrane helix</keyword>
<evidence type="ECO:0000256" key="9">
    <source>
        <dbReference type="ARBA" id="ARBA00060298"/>
    </source>
</evidence>
<feature type="transmembrane region" description="Helical" evidence="12">
    <location>
        <begin position="106"/>
        <end position="126"/>
    </location>
</feature>
<evidence type="ECO:0000256" key="6">
    <source>
        <dbReference type="ARBA" id="ARBA00022970"/>
    </source>
</evidence>
<proteinExistence type="inferred from homology"/>
<evidence type="ECO:0000313" key="14">
    <source>
        <dbReference type="EMBL" id="SDE83901.1"/>
    </source>
</evidence>
<dbReference type="Gene3D" id="1.10.3720.10">
    <property type="entry name" value="MetI-like"/>
    <property type="match status" value="1"/>
</dbReference>
<feature type="transmembrane region" description="Helical" evidence="12">
    <location>
        <begin position="146"/>
        <end position="168"/>
    </location>
</feature>
<gene>
    <name evidence="14" type="ORF">SAMN04488105_108171</name>
</gene>
<name>A0A1G7G6Z8_9RHOB</name>
<dbReference type="GO" id="GO:0043190">
    <property type="term" value="C:ATP-binding cassette (ABC) transporter complex"/>
    <property type="evidence" value="ECO:0007669"/>
    <property type="project" value="InterPro"/>
</dbReference>
<dbReference type="GO" id="GO:0006865">
    <property type="term" value="P:amino acid transport"/>
    <property type="evidence" value="ECO:0007669"/>
    <property type="project" value="UniProtKB-KW"/>
</dbReference>
<organism evidence="14 15">
    <name type="scientific">Salipiger thiooxidans</name>
    <dbReference type="NCBI Taxonomy" id="282683"/>
    <lineage>
        <taxon>Bacteria</taxon>
        <taxon>Pseudomonadati</taxon>
        <taxon>Pseudomonadota</taxon>
        <taxon>Alphaproteobacteria</taxon>
        <taxon>Rhodobacterales</taxon>
        <taxon>Roseobacteraceae</taxon>
        <taxon>Salipiger</taxon>
    </lineage>
</organism>
<keyword evidence="5 12" id="KW-0812">Transmembrane</keyword>
<evidence type="ECO:0000256" key="5">
    <source>
        <dbReference type="ARBA" id="ARBA00022692"/>
    </source>
</evidence>
<dbReference type="InterPro" id="IPR010065">
    <property type="entry name" value="AA_ABC_transptr_permease_3TM"/>
</dbReference>
<keyword evidence="8 12" id="KW-0472">Membrane</keyword>
<dbReference type="EMBL" id="FNAV01000008">
    <property type="protein sequence ID" value="SDE83901.1"/>
    <property type="molecule type" value="Genomic_DNA"/>
</dbReference>
<evidence type="ECO:0000259" key="13">
    <source>
        <dbReference type="PROSITE" id="PS50928"/>
    </source>
</evidence>
<dbReference type="CDD" id="cd06261">
    <property type="entry name" value="TM_PBP2"/>
    <property type="match status" value="1"/>
</dbReference>
<dbReference type="OrthoDB" id="9814550at2"/>
<evidence type="ECO:0000256" key="2">
    <source>
        <dbReference type="ARBA" id="ARBA00010072"/>
    </source>
</evidence>
<evidence type="ECO:0000256" key="11">
    <source>
        <dbReference type="ARBA" id="ARBA00073645"/>
    </source>
</evidence>
<dbReference type="PANTHER" id="PTHR30614:SF0">
    <property type="entry name" value="L-CYSTINE TRANSPORT SYSTEM PERMEASE PROTEIN TCYL"/>
    <property type="match status" value="1"/>
</dbReference>
<evidence type="ECO:0000256" key="10">
    <source>
        <dbReference type="ARBA" id="ARBA00062718"/>
    </source>
</evidence>
<dbReference type="InterPro" id="IPR043429">
    <property type="entry name" value="ArtM/GltK/GlnP/TcyL/YhdX-like"/>
</dbReference>
<accession>A0A1G7G6Z8</accession>
<feature type="transmembrane region" description="Helical" evidence="12">
    <location>
        <begin position="72"/>
        <end position="94"/>
    </location>
</feature>
<dbReference type="STRING" id="282683.SAMN04488105_108171"/>
<reference evidence="15" key="1">
    <citation type="submission" date="2016-10" db="EMBL/GenBank/DDBJ databases">
        <authorList>
            <person name="Varghese N."/>
            <person name="Submissions S."/>
        </authorList>
    </citation>
    <scope>NUCLEOTIDE SEQUENCE [LARGE SCALE GENOMIC DNA]</scope>
    <source>
        <strain evidence="15">DSM 10146</strain>
    </source>
</reference>
<dbReference type="FunFam" id="1.10.3720.10:FF:000006">
    <property type="entry name" value="Glutamate/aspartate ABC transporter, permease protein GltK"/>
    <property type="match status" value="1"/>
</dbReference>
<comment type="similarity">
    <text evidence="2">Belongs to the binding-protein-dependent transport system permease family. HisMQ subfamily.</text>
</comment>
<keyword evidence="15" id="KW-1185">Reference proteome</keyword>
<dbReference type="Pfam" id="PF00528">
    <property type="entry name" value="BPD_transp_1"/>
    <property type="match status" value="1"/>
</dbReference>
<dbReference type="InterPro" id="IPR000515">
    <property type="entry name" value="MetI-like"/>
</dbReference>
<feature type="transmembrane region" description="Helical" evidence="12">
    <location>
        <begin position="29"/>
        <end position="52"/>
    </location>
</feature>
<keyword evidence="3 12" id="KW-0813">Transport</keyword>
<keyword evidence="6" id="KW-0029">Amino-acid transport</keyword>
<protein>
    <recommendedName>
        <fullName evidence="11">Glutamate/aspartate import permease protein GltK</fullName>
    </recommendedName>
</protein>
<comment type="function">
    <text evidence="9">Part of the ABC transporter complex GltIJKL involved in glutamate and aspartate uptake. Probably responsible for the translocation of the substrate across the membrane.</text>
</comment>
<keyword evidence="4" id="KW-1003">Cell membrane</keyword>
<evidence type="ECO:0000256" key="8">
    <source>
        <dbReference type="ARBA" id="ARBA00023136"/>
    </source>
</evidence>
<dbReference type="PANTHER" id="PTHR30614">
    <property type="entry name" value="MEMBRANE COMPONENT OF AMINO ACID ABC TRANSPORTER"/>
    <property type="match status" value="1"/>
</dbReference>
<evidence type="ECO:0000256" key="3">
    <source>
        <dbReference type="ARBA" id="ARBA00022448"/>
    </source>
</evidence>
<evidence type="ECO:0000256" key="1">
    <source>
        <dbReference type="ARBA" id="ARBA00004429"/>
    </source>
</evidence>
<dbReference type="RefSeq" id="WP_089960058.1">
    <property type="nucleotide sequence ID" value="NZ_FNAV01000008.1"/>
</dbReference>
<sequence>MSDSVPAGRGASARDSAPVMRERRSPWRWLGIAAVVIGLAWIAFQILTNPGFEWDVVGKYMLHPQVLRGVGMTLWLTLLVMVMGTVIGIIVAVMRLSNDPILNGTAVAFVWFFRGTPVLVQLVFWYNLAAIFPDVSLGIPFGGPKLFEISATVAISSFTAALLGLGFNEGAYMAEIIRAGLTSVDHGQTEASRALGHRPAQTFRVIVLPQAMKAIIPPTGNQVIGMLKYTSLASVVALGELMHSVETIYSRTFQTMPMLIVAALWYLILVSILSVVQYYIERHYSRGWKTQANAAL</sequence>
<dbReference type="AlphaFoldDB" id="A0A1G7G6Z8"/>
<evidence type="ECO:0000313" key="15">
    <source>
        <dbReference type="Proteomes" id="UP000198994"/>
    </source>
</evidence>
<evidence type="ECO:0000256" key="12">
    <source>
        <dbReference type="RuleBase" id="RU363032"/>
    </source>
</evidence>
<dbReference type="SUPFAM" id="SSF161098">
    <property type="entry name" value="MetI-like"/>
    <property type="match status" value="1"/>
</dbReference>
<comment type="subcellular location">
    <subcellularLocation>
        <location evidence="1">Cell inner membrane</location>
        <topology evidence="1">Multi-pass membrane protein</topology>
    </subcellularLocation>
    <subcellularLocation>
        <location evidence="12">Cell membrane</location>
        <topology evidence="12">Multi-pass membrane protein</topology>
    </subcellularLocation>
</comment>
<dbReference type="InterPro" id="IPR035906">
    <property type="entry name" value="MetI-like_sf"/>
</dbReference>
<dbReference type="Proteomes" id="UP000198994">
    <property type="component" value="Unassembled WGS sequence"/>
</dbReference>